<comment type="caution">
    <text evidence="2">The sequence shown here is derived from an EMBL/GenBank/DDBJ whole genome shotgun (WGS) entry which is preliminary data.</text>
</comment>
<evidence type="ECO:0000313" key="2">
    <source>
        <dbReference type="EMBL" id="GAB58260.1"/>
    </source>
</evidence>
<gene>
    <name evidence="2" type="ORF">RNAN_1231</name>
</gene>
<keyword evidence="3" id="KW-1185">Reference proteome</keyword>
<dbReference type="Proteomes" id="UP000004374">
    <property type="component" value="Unassembled WGS sequence"/>
</dbReference>
<dbReference type="EMBL" id="BAFK01000005">
    <property type="protein sequence ID" value="GAB58260.1"/>
    <property type="molecule type" value="Genomic_DNA"/>
</dbReference>
<accession>I1DW32</accession>
<reference evidence="2 3" key="1">
    <citation type="journal article" date="2012" name="J. Bacteriol.">
        <title>Genome Sequence of the Protease-Producing Bacterium Rheinheimera nanhaiensis E407-8T, Isolated from Deep-Sea Sediment of the South China Sea.</title>
        <authorList>
            <person name="Zhang X.-Y."/>
            <person name="Zhang Y.-J."/>
            <person name="Qin Q.-L."/>
            <person name="Xie B.-B."/>
            <person name="Chen X.-L."/>
            <person name="Zhou B.-C."/>
            <person name="Zhang Y.-Z."/>
        </authorList>
    </citation>
    <scope>NUCLEOTIDE SEQUENCE [LARGE SCALE GENOMIC DNA]</scope>
    <source>
        <strain evidence="2 3">E407-8</strain>
    </source>
</reference>
<dbReference type="RefSeq" id="WP_008219790.1">
    <property type="nucleotide sequence ID" value="NZ_BAFK01000005.1"/>
</dbReference>
<evidence type="ECO:0000256" key="1">
    <source>
        <dbReference type="SAM" id="SignalP"/>
    </source>
</evidence>
<keyword evidence="1" id="KW-0732">Signal</keyword>
<dbReference type="OrthoDB" id="5771152at2"/>
<proteinExistence type="predicted"/>
<sequence length="100" mass="11172">MRYLILLLTSLSIFAVHADQTTHCQKGEAVRLIAVVYPQGGELPCEVQYRKEGNTEVLWRASNEAGYCEQKAAEFAERQRSWGWQCVSTASGADKPQPTP</sequence>
<dbReference type="AlphaFoldDB" id="I1DW32"/>
<feature type="signal peptide" evidence="1">
    <location>
        <begin position="1"/>
        <end position="18"/>
    </location>
</feature>
<evidence type="ECO:0000313" key="3">
    <source>
        <dbReference type="Proteomes" id="UP000004374"/>
    </source>
</evidence>
<protein>
    <recommendedName>
        <fullName evidence="4">Secreted protein</fullName>
    </recommendedName>
</protein>
<name>I1DW32_9GAMM</name>
<feature type="chain" id="PRO_5003639535" description="Secreted protein" evidence="1">
    <location>
        <begin position="19"/>
        <end position="100"/>
    </location>
</feature>
<evidence type="ECO:0008006" key="4">
    <source>
        <dbReference type="Google" id="ProtNLM"/>
    </source>
</evidence>
<organism evidence="2 3">
    <name type="scientific">Rheinheimera nanhaiensis E407-8</name>
    <dbReference type="NCBI Taxonomy" id="562729"/>
    <lineage>
        <taxon>Bacteria</taxon>
        <taxon>Pseudomonadati</taxon>
        <taxon>Pseudomonadota</taxon>
        <taxon>Gammaproteobacteria</taxon>
        <taxon>Chromatiales</taxon>
        <taxon>Chromatiaceae</taxon>
        <taxon>Rheinheimera</taxon>
    </lineage>
</organism>